<dbReference type="AlphaFoldDB" id="A0A8H4GN62"/>
<dbReference type="EMBL" id="JAAAPX010000131">
    <property type="protein sequence ID" value="KAF4229495.1"/>
    <property type="molecule type" value="Genomic_DNA"/>
</dbReference>
<evidence type="ECO:0000313" key="3">
    <source>
        <dbReference type="Proteomes" id="UP000653565"/>
    </source>
</evidence>
<evidence type="ECO:0000259" key="1">
    <source>
        <dbReference type="Pfam" id="PF20183"/>
    </source>
</evidence>
<sequence length="516" mass="60131">MDSLPTELLSIIFHHLNDKIRRLNEEAQALNVGKKLPEKWQPEGLARYTVVSRRWQAILEPMIWEMIVLLKPDSLTRLEKYTSGKPHRMARVKWVRQVLWGPYISFELAERIREAMKNHPMALACVLAYQYYSLYRQAFADIFRVLSRWESICEESMIELSLIVDYSVSLELSIRGWNWDYEDATVEDLWRMDLIVHLVHLTKQDASAYPILHNVRSLSLGTAMTNMRPSAFFQLLSRLPNVRCVSTGESFFIEPFELRALREERQLLVHCLPLVPPSVEEFEYEIAREREMSWTPVEDAANYLSVRGLDELSIAFRTLSMRLRFLHLTGVRVNSELFWASPEEEGVIVDALHWPLLEVITILCTPPYTADGKWILDVHPDQEPLMEMEDFDDGWDYDGLGFDARGLIRSDEVDKLYSAMGKAAQRMPQLRYLEFSLRGENGDWECLMFSRNLETREAHLKVSTEWGYDLGEEVITAWALEGEKAEEFRTKWSIELDHWPPADTGIRGKEISARPI</sequence>
<feature type="domain" description="DUF6546" evidence="1">
    <location>
        <begin position="410"/>
        <end position="479"/>
    </location>
</feature>
<name>A0A8H4GN62_9EURO</name>
<keyword evidence="3" id="KW-1185">Reference proteome</keyword>
<proteinExistence type="predicted"/>
<dbReference type="Proteomes" id="UP000653565">
    <property type="component" value="Unassembled WGS sequence"/>
</dbReference>
<organism evidence="2 3">
    <name type="scientific">Aspergillus fumigatiaffinis</name>
    <dbReference type="NCBI Taxonomy" id="340414"/>
    <lineage>
        <taxon>Eukaryota</taxon>
        <taxon>Fungi</taxon>
        <taxon>Dikarya</taxon>
        <taxon>Ascomycota</taxon>
        <taxon>Pezizomycotina</taxon>
        <taxon>Eurotiomycetes</taxon>
        <taxon>Eurotiomycetidae</taxon>
        <taxon>Eurotiales</taxon>
        <taxon>Aspergillaceae</taxon>
        <taxon>Aspergillus</taxon>
        <taxon>Aspergillus subgen. Fumigati</taxon>
    </lineage>
</organism>
<comment type="caution">
    <text evidence="2">The sequence shown here is derived from an EMBL/GenBank/DDBJ whole genome shotgun (WGS) entry which is preliminary data.</text>
</comment>
<dbReference type="InterPro" id="IPR046676">
    <property type="entry name" value="DUF6546"/>
</dbReference>
<accession>A0A8H4GN62</accession>
<evidence type="ECO:0000313" key="2">
    <source>
        <dbReference type="EMBL" id="KAF4229495.1"/>
    </source>
</evidence>
<reference evidence="2" key="1">
    <citation type="journal article" date="2020" name="bioRxiv">
        <title>Genomic and phenotypic heterogeneity of clinical isolates of the human pathogens Aspergillus fumigatus, Aspergillus lentulus and Aspergillus fumigatiaffinis.</title>
        <authorList>
            <person name="dos Santos R.A.C."/>
            <person name="Steenwyk J.L."/>
            <person name="Rivero-Menendez O."/>
            <person name="Mead M.E."/>
            <person name="Silva L.P."/>
            <person name="Bastos R.W."/>
            <person name="Alastruey-Izquierdo A."/>
            <person name="Goldman G.H."/>
            <person name="Rokas A."/>
        </authorList>
    </citation>
    <scope>NUCLEOTIDE SEQUENCE</scope>
    <source>
        <strain evidence="2">CNM-CM6805</strain>
    </source>
</reference>
<dbReference type="OrthoDB" id="4802432at2759"/>
<gene>
    <name evidence="2" type="ORF">CNMCM6805_001417</name>
</gene>
<protein>
    <recommendedName>
        <fullName evidence="1">DUF6546 domain-containing protein</fullName>
    </recommendedName>
</protein>
<reference evidence="2" key="2">
    <citation type="submission" date="2020-04" db="EMBL/GenBank/DDBJ databases">
        <authorList>
            <person name="Santos R.A.C."/>
            <person name="Steenwyk J.L."/>
            <person name="Rivero-Menendez O."/>
            <person name="Mead M.E."/>
            <person name="Silva L.P."/>
            <person name="Bastos R.W."/>
            <person name="Alastruey-Izquierdo A."/>
            <person name="Goldman G.H."/>
            <person name="Rokas A."/>
        </authorList>
    </citation>
    <scope>NUCLEOTIDE SEQUENCE</scope>
    <source>
        <strain evidence="2">CNM-CM6805</strain>
    </source>
</reference>
<dbReference type="Pfam" id="PF20183">
    <property type="entry name" value="DUF6546"/>
    <property type="match status" value="1"/>
</dbReference>